<accession>C7MF32</accession>
<feature type="compositionally biased region" description="Polar residues" evidence="7">
    <location>
        <begin position="1"/>
        <end position="12"/>
    </location>
</feature>
<comment type="similarity">
    <text evidence="2 6">Belongs to the acyl-CoA dehydrogenase family.</text>
</comment>
<dbReference type="HOGENOM" id="CLU_018204_0_2_11"/>
<dbReference type="Pfam" id="PF02771">
    <property type="entry name" value="Acyl-CoA_dh_N"/>
    <property type="match status" value="1"/>
</dbReference>
<evidence type="ECO:0000256" key="2">
    <source>
        <dbReference type="ARBA" id="ARBA00009347"/>
    </source>
</evidence>
<dbReference type="PROSITE" id="PS00072">
    <property type="entry name" value="ACYL_COA_DH_1"/>
    <property type="match status" value="1"/>
</dbReference>
<evidence type="ECO:0000259" key="8">
    <source>
        <dbReference type="Pfam" id="PF00441"/>
    </source>
</evidence>
<keyword evidence="4 6" id="KW-0274">FAD</keyword>
<dbReference type="InterPro" id="IPR046373">
    <property type="entry name" value="Acyl-CoA_Oxase/DH_mid-dom_sf"/>
</dbReference>
<feature type="domain" description="Acyl-CoA dehydrogenase/oxidase N-terminal" evidence="10">
    <location>
        <begin position="32"/>
        <end position="144"/>
    </location>
</feature>
<dbReference type="FunFam" id="1.20.140.10:FF:000001">
    <property type="entry name" value="Acyl-CoA dehydrogenase"/>
    <property type="match status" value="1"/>
</dbReference>
<evidence type="ECO:0000259" key="10">
    <source>
        <dbReference type="Pfam" id="PF02771"/>
    </source>
</evidence>
<evidence type="ECO:0000256" key="7">
    <source>
        <dbReference type="SAM" id="MobiDB-lite"/>
    </source>
</evidence>
<name>C7MF32_BRAFD</name>
<dbReference type="InterPro" id="IPR006089">
    <property type="entry name" value="Acyl-CoA_DH_CS"/>
</dbReference>
<dbReference type="AlphaFoldDB" id="C7MF32"/>
<dbReference type="PIRSF" id="PIRSF016578">
    <property type="entry name" value="HsaA"/>
    <property type="match status" value="1"/>
</dbReference>
<keyword evidence="5 6" id="KW-0560">Oxidoreductase</keyword>
<dbReference type="Pfam" id="PF00441">
    <property type="entry name" value="Acyl-CoA_dh_1"/>
    <property type="match status" value="1"/>
</dbReference>
<feature type="region of interest" description="Disordered" evidence="7">
    <location>
        <begin position="1"/>
        <end position="30"/>
    </location>
</feature>
<evidence type="ECO:0000256" key="4">
    <source>
        <dbReference type="ARBA" id="ARBA00022827"/>
    </source>
</evidence>
<keyword evidence="3 6" id="KW-0285">Flavoprotein</keyword>
<dbReference type="PATRIC" id="fig|446465.5.peg.46"/>
<comment type="cofactor">
    <cofactor evidence="1 6">
        <name>FAD</name>
        <dbReference type="ChEBI" id="CHEBI:57692"/>
    </cofactor>
</comment>
<evidence type="ECO:0000259" key="9">
    <source>
        <dbReference type="Pfam" id="PF02770"/>
    </source>
</evidence>
<keyword evidence="12" id="KW-1185">Reference proteome</keyword>
<evidence type="ECO:0000256" key="5">
    <source>
        <dbReference type="ARBA" id="ARBA00023002"/>
    </source>
</evidence>
<dbReference type="Gene3D" id="1.20.140.10">
    <property type="entry name" value="Butyryl-CoA Dehydrogenase, subunit A, domain 3"/>
    <property type="match status" value="1"/>
</dbReference>
<dbReference type="SUPFAM" id="SSF56645">
    <property type="entry name" value="Acyl-CoA dehydrogenase NM domain-like"/>
    <property type="match status" value="1"/>
</dbReference>
<sequence>MNTTSPHQEPSVTRTATSPARSTPPPGTELLSEEHQRLAARVRDFADEVVAPASYTYDTERRLPMEILAEMGAMGLFGLPLPRTYDGQGRDYLSLCVAVEQLARVDQSIAVTLEAGLGLGAMPILTFGTAAQKERHLPALARGEQLAAFGLTEAEAGSDAGGTRTTARLEDGQWVIDGTKQFITNSGTPITSLVTITAVTGQRQGRDGRSSPELSSIIVPTDTPGFTVLPGYDKVGWHTSDTHPLLLEGVRVPEENLLGERGRGFANFLAILDQGRVALAALCVGAAQGCLEQAVRYARERVVFGRALGENQHIAFTLARMQARVASARALMHEAAHRLDAGMPFSREASLAKLVGSEAAVANARDACQIWGGNGFLNENVVARHYRDSRVLEVGEGSTEVQLAIIAKHLGFPNALTG</sequence>
<dbReference type="Pfam" id="PF02770">
    <property type="entry name" value="Acyl-CoA_dh_M"/>
    <property type="match status" value="1"/>
</dbReference>
<feature type="domain" description="Acyl-CoA dehydrogenase/oxidase C-terminal" evidence="8">
    <location>
        <begin position="262"/>
        <end position="410"/>
    </location>
</feature>
<dbReference type="PROSITE" id="PS00073">
    <property type="entry name" value="ACYL_COA_DH_2"/>
    <property type="match status" value="1"/>
</dbReference>
<dbReference type="STRING" id="446465.Bfae_00480"/>
<dbReference type="KEGG" id="bfa:Bfae_00480"/>
<dbReference type="SUPFAM" id="SSF47203">
    <property type="entry name" value="Acyl-CoA dehydrogenase C-terminal domain-like"/>
    <property type="match status" value="1"/>
</dbReference>
<reference evidence="11 12" key="1">
    <citation type="journal article" date="2009" name="Stand. Genomic Sci.">
        <title>Complete genome sequence of Brachybacterium faecium type strain (Schefferle 6-10).</title>
        <authorList>
            <person name="Lapidus A."/>
            <person name="Pukall R."/>
            <person name="Labuttii K."/>
            <person name="Copeland A."/>
            <person name="Del Rio T.G."/>
            <person name="Nolan M."/>
            <person name="Chen F."/>
            <person name="Lucas S."/>
            <person name="Tice H."/>
            <person name="Cheng J.F."/>
            <person name="Bruce D."/>
            <person name="Goodwin L."/>
            <person name="Pitluck S."/>
            <person name="Rohde M."/>
            <person name="Goker M."/>
            <person name="Pati A."/>
            <person name="Ivanova N."/>
            <person name="Mavrommatis K."/>
            <person name="Chen A."/>
            <person name="Palaniappan K."/>
            <person name="D'haeseleer P."/>
            <person name="Chain P."/>
            <person name="Bristow J."/>
            <person name="Eisen J.A."/>
            <person name="Markowitz V."/>
            <person name="Hugenholtz P."/>
            <person name="Kyrpides N.C."/>
            <person name="Klenk H.P."/>
        </authorList>
    </citation>
    <scope>NUCLEOTIDE SEQUENCE [LARGE SCALE GENOMIC DNA]</scope>
    <source>
        <strain evidence="12">ATCC 43885 / DSM 4810 / JCM 11609 / LMG 19847 / NBRC 14762 / NCIMB 9860 / 6-10</strain>
    </source>
</reference>
<dbReference type="PANTHER" id="PTHR43884">
    <property type="entry name" value="ACYL-COA DEHYDROGENASE"/>
    <property type="match status" value="1"/>
</dbReference>
<evidence type="ECO:0000313" key="11">
    <source>
        <dbReference type="EMBL" id="ACU83932.1"/>
    </source>
</evidence>
<protein>
    <submittedName>
        <fullName evidence="11">Butyryl-CoA dehydrogenase</fullName>
    </submittedName>
</protein>
<dbReference type="FunFam" id="2.40.110.10:FF:000009">
    <property type="entry name" value="Acyl-CoA dehydrogenase"/>
    <property type="match status" value="1"/>
</dbReference>
<dbReference type="FunFam" id="1.10.540.10:FF:000002">
    <property type="entry name" value="Acyl-CoA dehydrogenase FadE19"/>
    <property type="match status" value="1"/>
</dbReference>
<evidence type="ECO:0000256" key="3">
    <source>
        <dbReference type="ARBA" id="ARBA00022630"/>
    </source>
</evidence>
<gene>
    <name evidence="11" type="ordered locus">Bfae_00480</name>
</gene>
<dbReference type="Gene3D" id="1.10.540.10">
    <property type="entry name" value="Acyl-CoA dehydrogenase/oxidase, N-terminal domain"/>
    <property type="match status" value="1"/>
</dbReference>
<dbReference type="InterPro" id="IPR036250">
    <property type="entry name" value="AcylCo_DH-like_C"/>
</dbReference>
<dbReference type="Proteomes" id="UP000001919">
    <property type="component" value="Chromosome"/>
</dbReference>
<dbReference type="InterPro" id="IPR006091">
    <property type="entry name" value="Acyl-CoA_Oxase/DH_mid-dom"/>
</dbReference>
<dbReference type="InterPro" id="IPR009100">
    <property type="entry name" value="AcylCoA_DH/oxidase_NM_dom_sf"/>
</dbReference>
<dbReference type="eggNOG" id="COG1960">
    <property type="taxonomic scope" value="Bacteria"/>
</dbReference>
<dbReference type="InterPro" id="IPR013786">
    <property type="entry name" value="AcylCoA_DH/ox_N"/>
</dbReference>
<organism evidence="11 12">
    <name type="scientific">Brachybacterium faecium (strain ATCC 43885 / DSM 4810 / JCM 11609 / LMG 19847 / NBRC 14762 / NCIMB 9860 / 6-10)</name>
    <dbReference type="NCBI Taxonomy" id="446465"/>
    <lineage>
        <taxon>Bacteria</taxon>
        <taxon>Bacillati</taxon>
        <taxon>Actinomycetota</taxon>
        <taxon>Actinomycetes</taxon>
        <taxon>Micrococcales</taxon>
        <taxon>Dermabacteraceae</taxon>
        <taxon>Brachybacterium</taxon>
    </lineage>
</organism>
<evidence type="ECO:0000256" key="6">
    <source>
        <dbReference type="RuleBase" id="RU362125"/>
    </source>
</evidence>
<feature type="domain" description="Acyl-CoA oxidase/dehydrogenase middle" evidence="9">
    <location>
        <begin position="148"/>
        <end position="249"/>
    </location>
</feature>
<dbReference type="InterPro" id="IPR037069">
    <property type="entry name" value="AcylCoA_DH/ox_N_sf"/>
</dbReference>
<evidence type="ECO:0000313" key="12">
    <source>
        <dbReference type="Proteomes" id="UP000001919"/>
    </source>
</evidence>
<dbReference type="EMBL" id="CP001643">
    <property type="protein sequence ID" value="ACU83932.1"/>
    <property type="molecule type" value="Genomic_DNA"/>
</dbReference>
<dbReference type="OrthoDB" id="2769798at2"/>
<proteinExistence type="inferred from homology"/>
<dbReference type="GO" id="GO:0003995">
    <property type="term" value="F:acyl-CoA dehydrogenase activity"/>
    <property type="evidence" value="ECO:0007669"/>
    <property type="project" value="InterPro"/>
</dbReference>
<dbReference type="Gene3D" id="2.40.110.10">
    <property type="entry name" value="Butyryl-CoA Dehydrogenase, subunit A, domain 2"/>
    <property type="match status" value="1"/>
</dbReference>
<dbReference type="PANTHER" id="PTHR43884:SF12">
    <property type="entry name" value="ISOVALERYL-COA DEHYDROGENASE, MITOCHONDRIAL-RELATED"/>
    <property type="match status" value="1"/>
</dbReference>
<dbReference type="InterPro" id="IPR009075">
    <property type="entry name" value="AcylCo_DH/oxidase_C"/>
</dbReference>
<dbReference type="GO" id="GO:0050660">
    <property type="term" value="F:flavin adenine dinucleotide binding"/>
    <property type="evidence" value="ECO:0007669"/>
    <property type="project" value="InterPro"/>
</dbReference>
<evidence type="ECO:0000256" key="1">
    <source>
        <dbReference type="ARBA" id="ARBA00001974"/>
    </source>
</evidence>